<dbReference type="InterPro" id="IPR036890">
    <property type="entry name" value="HATPase_C_sf"/>
</dbReference>
<proteinExistence type="predicted"/>
<gene>
    <name evidence="3" type="ORF">RSO01_09780</name>
</gene>
<dbReference type="InterPro" id="IPR029150">
    <property type="entry name" value="dCache_3"/>
</dbReference>
<dbReference type="Gene3D" id="3.30.565.10">
    <property type="entry name" value="Histidine kinase-like ATPase, C-terminal domain"/>
    <property type="match status" value="1"/>
</dbReference>
<evidence type="ECO:0000259" key="2">
    <source>
        <dbReference type="Pfam" id="PF14827"/>
    </source>
</evidence>
<keyword evidence="4" id="KW-1185">Reference proteome</keyword>
<dbReference type="OrthoDB" id="1776073at2"/>
<evidence type="ECO:0000256" key="1">
    <source>
        <dbReference type="SAM" id="Phobius"/>
    </source>
</evidence>
<feature type="transmembrane region" description="Helical" evidence="1">
    <location>
        <begin position="16"/>
        <end position="35"/>
    </location>
</feature>
<dbReference type="Pfam" id="PF14827">
    <property type="entry name" value="dCache_3"/>
    <property type="match status" value="1"/>
</dbReference>
<protein>
    <recommendedName>
        <fullName evidence="2">Double Cache domain-containing protein</fullName>
    </recommendedName>
</protein>
<dbReference type="AlphaFoldDB" id="A0A512N499"/>
<dbReference type="SUPFAM" id="SSF55874">
    <property type="entry name" value="ATPase domain of HSP90 chaperone/DNA topoisomerase II/histidine kinase"/>
    <property type="match status" value="1"/>
</dbReference>
<dbReference type="EMBL" id="BKAJ01000018">
    <property type="protein sequence ID" value="GEP53812.1"/>
    <property type="molecule type" value="Genomic_DNA"/>
</dbReference>
<keyword evidence="1" id="KW-0472">Membrane</keyword>
<evidence type="ECO:0000313" key="3">
    <source>
        <dbReference type="EMBL" id="GEP53812.1"/>
    </source>
</evidence>
<feature type="domain" description="Double Cache" evidence="2">
    <location>
        <begin position="58"/>
        <end position="195"/>
    </location>
</feature>
<accession>A0A512N499</accession>
<sequence length="593" mass="63788">MSVDDDDSGRRSGGRLWILGAIVAGAAVLAGFYGMDTYSAGTNAAIQTSSDNAKDFETVFRDLLKQRSLVMSMAADVLLQDTTTMEAFARQDRPTLVARMEPFFQQLKKAHSVEQLNFWLPPATVYYRASQPNDFGADVSKYRRTVVAANERRQPVIAVETGIGGHVDVRAITPIMIDGKFAGSLEFASNLDVPLERASATAEVKWAVGISREVSERVERPADARVDVWQKDDVFYLFSDPQTAQFLRSISFDPNAPGYTVATDKRHHTIFVRTFQVIDFAGAPSIVVAIVDDLTDDFSDAMRSSLIRAGILFIVLAAIGLYAYVKFGQIRARLTGLVGSQRRELAQQVAVGQAALAKLKEVDLIKRGFFTNLVAAINEPLQAVSGQLATLAPAMAKADPGTAGRLAFVTGETARLSRLTGDYQQIELFRQKLVKADTTPVSLSAVAADVVEDDLVAYRRLPQFSVASTVSADLAPARADADLLRRAIASIVAMAAQRSGQGRVTISAKQDTEQWLVLAITGSAFTGPAQPTAAMLDESRQFMARLAAVDTTNAGGGELVGLVLARVIVEFYGGSLAISGGEPGFIVRLPAAV</sequence>
<name>A0A512N499_9HYPH</name>
<organism evidence="3 4">
    <name type="scientific">Reyranella soli</name>
    <dbReference type="NCBI Taxonomy" id="1230389"/>
    <lineage>
        <taxon>Bacteria</taxon>
        <taxon>Pseudomonadati</taxon>
        <taxon>Pseudomonadota</taxon>
        <taxon>Alphaproteobacteria</taxon>
        <taxon>Hyphomicrobiales</taxon>
        <taxon>Reyranellaceae</taxon>
        <taxon>Reyranella</taxon>
    </lineage>
</organism>
<reference evidence="3 4" key="1">
    <citation type="submission" date="2019-07" db="EMBL/GenBank/DDBJ databases">
        <title>Whole genome shotgun sequence of Reyranella soli NBRC 108950.</title>
        <authorList>
            <person name="Hosoyama A."/>
            <person name="Uohara A."/>
            <person name="Ohji S."/>
            <person name="Ichikawa N."/>
        </authorList>
    </citation>
    <scope>NUCLEOTIDE SEQUENCE [LARGE SCALE GENOMIC DNA]</scope>
    <source>
        <strain evidence="3 4">NBRC 108950</strain>
    </source>
</reference>
<evidence type="ECO:0000313" key="4">
    <source>
        <dbReference type="Proteomes" id="UP000321058"/>
    </source>
</evidence>
<keyword evidence="1" id="KW-0812">Transmembrane</keyword>
<keyword evidence="1" id="KW-1133">Transmembrane helix</keyword>
<dbReference type="Proteomes" id="UP000321058">
    <property type="component" value="Unassembled WGS sequence"/>
</dbReference>
<feature type="transmembrane region" description="Helical" evidence="1">
    <location>
        <begin position="306"/>
        <end position="325"/>
    </location>
</feature>
<comment type="caution">
    <text evidence="3">The sequence shown here is derived from an EMBL/GenBank/DDBJ whole genome shotgun (WGS) entry which is preliminary data.</text>
</comment>